<dbReference type="EMBL" id="AP018763">
    <property type="protein sequence ID" value="BBF17088.1"/>
    <property type="molecule type" value="Genomic_DNA"/>
</dbReference>
<evidence type="ECO:0000256" key="11">
    <source>
        <dbReference type="ARBA" id="ARBA00023027"/>
    </source>
</evidence>
<dbReference type="GO" id="GO:0008137">
    <property type="term" value="F:NADH dehydrogenase (ubiquinone) activity"/>
    <property type="evidence" value="ECO:0007669"/>
    <property type="project" value="UniProtKB-UniRule"/>
</dbReference>
<keyword evidence="6 15" id="KW-0679">Respiratory chain</keyword>
<comment type="function">
    <text evidence="15">Core subunit of the mitochondrial membrane respiratory chain NADH dehydrogenase (Complex I) which catalyzes electron transfer from NADH through the respiratory chain, using ubiquinone as an electron acceptor. Essential for the catalytic activity and assembly of complex I.</text>
</comment>
<evidence type="ECO:0000256" key="13">
    <source>
        <dbReference type="ARBA" id="ARBA00023136"/>
    </source>
</evidence>
<evidence type="ECO:0000313" key="16">
    <source>
        <dbReference type="EMBL" id="BBF17088.1"/>
    </source>
</evidence>
<feature type="transmembrane region" description="Helical" evidence="15">
    <location>
        <begin position="136"/>
        <end position="154"/>
    </location>
</feature>
<evidence type="ECO:0000256" key="12">
    <source>
        <dbReference type="ARBA" id="ARBA00023128"/>
    </source>
</evidence>
<evidence type="ECO:0000256" key="14">
    <source>
        <dbReference type="ARBA" id="ARBA00049551"/>
    </source>
</evidence>
<evidence type="ECO:0000256" key="3">
    <source>
        <dbReference type="ARBA" id="ARBA00012944"/>
    </source>
</evidence>
<dbReference type="Gene3D" id="1.20.120.1200">
    <property type="entry name" value="NADH-ubiquinone/plastoquinone oxidoreductase chain 6, subunit NuoJ"/>
    <property type="match status" value="1"/>
</dbReference>
<dbReference type="InterPro" id="IPR042106">
    <property type="entry name" value="Nuo/plastoQ_OxRdtase_6_NuoJ"/>
</dbReference>
<dbReference type="AlphaFoldDB" id="A0A679BBI0"/>
<dbReference type="Pfam" id="PF00499">
    <property type="entry name" value="Oxidored_q3"/>
    <property type="match status" value="1"/>
</dbReference>
<evidence type="ECO:0000256" key="8">
    <source>
        <dbReference type="ARBA" id="ARBA00022967"/>
    </source>
</evidence>
<keyword evidence="11 15" id="KW-0520">NAD</keyword>
<keyword evidence="8 15" id="KW-1278">Translocase</keyword>
<evidence type="ECO:0000256" key="5">
    <source>
        <dbReference type="ARBA" id="ARBA00022448"/>
    </source>
</evidence>
<geneLocation type="mitochondrion" evidence="16"/>
<comment type="catalytic activity">
    <reaction evidence="14 15">
        <text>a ubiquinone + NADH + 5 H(+)(in) = a ubiquinol + NAD(+) + 4 H(+)(out)</text>
        <dbReference type="Rhea" id="RHEA:29091"/>
        <dbReference type="Rhea" id="RHEA-COMP:9565"/>
        <dbReference type="Rhea" id="RHEA-COMP:9566"/>
        <dbReference type="ChEBI" id="CHEBI:15378"/>
        <dbReference type="ChEBI" id="CHEBI:16389"/>
        <dbReference type="ChEBI" id="CHEBI:17976"/>
        <dbReference type="ChEBI" id="CHEBI:57540"/>
        <dbReference type="ChEBI" id="CHEBI:57945"/>
        <dbReference type="EC" id="7.1.1.2"/>
    </reaction>
</comment>
<keyword evidence="9 15" id="KW-0249">Electron transport</keyword>
<keyword evidence="10 15" id="KW-1133">Transmembrane helix</keyword>
<evidence type="ECO:0000256" key="2">
    <source>
        <dbReference type="ARBA" id="ARBA00005698"/>
    </source>
</evidence>
<keyword evidence="13 15" id="KW-0472">Membrane</keyword>
<evidence type="ECO:0000256" key="9">
    <source>
        <dbReference type="ARBA" id="ARBA00022982"/>
    </source>
</evidence>
<accession>A0A679BBI0</accession>
<feature type="transmembrane region" description="Helical" evidence="15">
    <location>
        <begin position="78"/>
        <end position="96"/>
    </location>
</feature>
<gene>
    <name evidence="16" type="primary">ND6</name>
</gene>
<dbReference type="InterPro" id="IPR050269">
    <property type="entry name" value="ComplexI_Subunit6"/>
</dbReference>
<evidence type="ECO:0000256" key="6">
    <source>
        <dbReference type="ARBA" id="ARBA00022660"/>
    </source>
</evidence>
<dbReference type="PANTHER" id="PTHR11435">
    <property type="entry name" value="NADH UBIQUINONE OXIDOREDUCTASE SUBUNIT ND6"/>
    <property type="match status" value="1"/>
</dbReference>
<evidence type="ECO:0000256" key="7">
    <source>
        <dbReference type="ARBA" id="ARBA00022692"/>
    </source>
</evidence>
<sequence length="166" mass="16982">MGMVLGTVALASNPAPYFAALGLVAVCVSGGVVLMGYGAPFLALVLFLIYLGGMLVVFAYSAALAAEPHPETFGDSPVALYVAAYTLLAGLSWGLFCVGGEPRVAMGHSEVGGYNLYEYPVDGAGSAQMYSGGGPMLMLCVWALLVALVVVLELTRGANRGAVRAV</sequence>
<organism evidence="16">
    <name type="scientific">Chirocentrus dorab</name>
    <name type="common">Dorab wolf-herring</name>
    <dbReference type="NCBI Taxonomy" id="221863"/>
    <lineage>
        <taxon>Eukaryota</taxon>
        <taxon>Metazoa</taxon>
        <taxon>Chordata</taxon>
        <taxon>Craniata</taxon>
        <taxon>Vertebrata</taxon>
        <taxon>Euteleostomi</taxon>
        <taxon>Actinopterygii</taxon>
        <taxon>Neopterygii</taxon>
        <taxon>Teleostei</taxon>
        <taxon>Clupei</taxon>
        <taxon>Clupeiformes</taxon>
        <taxon>Clupeoidei</taxon>
        <taxon>Chirocentridae</taxon>
        <taxon>Chirocentrus</taxon>
    </lineage>
</organism>
<evidence type="ECO:0000256" key="15">
    <source>
        <dbReference type="RuleBase" id="RU004430"/>
    </source>
</evidence>
<evidence type="ECO:0000256" key="1">
    <source>
        <dbReference type="ARBA" id="ARBA00004225"/>
    </source>
</evidence>
<keyword evidence="7 15" id="KW-0812">Transmembrane</keyword>
<dbReference type="EC" id="7.1.1.2" evidence="3 15"/>
<dbReference type="GO" id="GO:0031966">
    <property type="term" value="C:mitochondrial membrane"/>
    <property type="evidence" value="ECO:0007669"/>
    <property type="project" value="UniProtKB-SubCell"/>
</dbReference>
<proteinExistence type="inferred from homology"/>
<dbReference type="InterPro" id="IPR001457">
    <property type="entry name" value="NADH_UbQ/plastoQ_OxRdtase_su6"/>
</dbReference>
<evidence type="ECO:0000256" key="4">
    <source>
        <dbReference type="ARBA" id="ARBA00021095"/>
    </source>
</evidence>
<comment type="similarity">
    <text evidence="2 15">Belongs to the complex I subunit 6 family.</text>
</comment>
<evidence type="ECO:0000256" key="10">
    <source>
        <dbReference type="ARBA" id="ARBA00022989"/>
    </source>
</evidence>
<protein>
    <recommendedName>
        <fullName evidence="4 15">NADH-ubiquinone oxidoreductase chain 6</fullName>
        <ecNumber evidence="3 15">7.1.1.2</ecNumber>
    </recommendedName>
</protein>
<reference evidence="16" key="1">
    <citation type="submission" date="2018-07" db="EMBL/GenBank/DDBJ databases">
        <title>New mitogenomes of sardines.</title>
        <authorList>
            <person name="Lavoue S."/>
            <person name="Bertrand J.A.M."/>
            <person name="Nor S.A.M."/>
        </authorList>
    </citation>
    <scope>NUCLEOTIDE SEQUENCE</scope>
</reference>
<comment type="subcellular location">
    <subcellularLocation>
        <location evidence="1 15">Mitochondrion membrane</location>
        <topology evidence="1 15">Multi-pass membrane protein</topology>
    </subcellularLocation>
</comment>
<feature type="transmembrane region" description="Helical" evidence="15">
    <location>
        <begin position="39"/>
        <end position="66"/>
    </location>
</feature>
<keyword evidence="15" id="KW-0830">Ubiquinone</keyword>
<keyword evidence="12 15" id="KW-0496">Mitochondrion</keyword>
<keyword evidence="5 15" id="KW-0813">Transport</keyword>
<dbReference type="PANTHER" id="PTHR11435:SF1">
    <property type="entry name" value="NADH-UBIQUINONE OXIDOREDUCTASE CHAIN 6"/>
    <property type="match status" value="1"/>
</dbReference>
<name>A0A679BBI0_9TELE</name>